<reference evidence="1 2" key="2">
    <citation type="journal article" date="2022" name="Mol. Ecol. Resour.">
        <title>The genomes of chicory, endive, great burdock and yacon provide insights into Asteraceae paleo-polyploidization history and plant inulin production.</title>
        <authorList>
            <person name="Fan W."/>
            <person name="Wang S."/>
            <person name="Wang H."/>
            <person name="Wang A."/>
            <person name="Jiang F."/>
            <person name="Liu H."/>
            <person name="Zhao H."/>
            <person name="Xu D."/>
            <person name="Zhang Y."/>
        </authorList>
    </citation>
    <scope>NUCLEOTIDE SEQUENCE [LARGE SCALE GENOMIC DNA]</scope>
    <source>
        <strain evidence="2">cv. Yunnan</strain>
        <tissue evidence="1">Leaves</tissue>
    </source>
</reference>
<proteinExistence type="predicted"/>
<gene>
    <name evidence="1" type="ORF">L1987_29734</name>
</gene>
<keyword evidence="2" id="KW-1185">Reference proteome</keyword>
<comment type="caution">
    <text evidence="1">The sequence shown here is derived from an EMBL/GenBank/DDBJ whole genome shotgun (WGS) entry which is preliminary data.</text>
</comment>
<evidence type="ECO:0000313" key="1">
    <source>
        <dbReference type="EMBL" id="KAI3801625.1"/>
    </source>
</evidence>
<dbReference type="Proteomes" id="UP001056120">
    <property type="component" value="Linkage Group LG10"/>
</dbReference>
<sequence>MEEKMTMEKILKITSSFTSPPSPFEYFAPASAPAPYYYGFADPFFDSSPPAASYAGLIIGIVVGVIAVVGGRGTPGYAAPELWMPLPVTHKCDVYSFGILLFEIIGRRRNMDIALGDSQQWFPVCAWDKYEKNQLEELMIDYEIEEKDYNIVERMLKVALCCVQYRPENRPMMSIVVKMLEGAIEVPKPPNPFTHLFSGGDVSLTRMPLNSSGSDWSSFV</sequence>
<dbReference type="EMBL" id="CM042027">
    <property type="protein sequence ID" value="KAI3801625.1"/>
    <property type="molecule type" value="Genomic_DNA"/>
</dbReference>
<evidence type="ECO:0000313" key="2">
    <source>
        <dbReference type="Proteomes" id="UP001056120"/>
    </source>
</evidence>
<accession>A0ACB9I2A2</accession>
<protein>
    <submittedName>
        <fullName evidence="1">Uncharacterized protein</fullName>
    </submittedName>
</protein>
<reference evidence="2" key="1">
    <citation type="journal article" date="2022" name="Mol. Ecol. Resour.">
        <title>The genomes of chicory, endive, great burdock and yacon provide insights into Asteraceae palaeo-polyploidization history and plant inulin production.</title>
        <authorList>
            <person name="Fan W."/>
            <person name="Wang S."/>
            <person name="Wang H."/>
            <person name="Wang A."/>
            <person name="Jiang F."/>
            <person name="Liu H."/>
            <person name="Zhao H."/>
            <person name="Xu D."/>
            <person name="Zhang Y."/>
        </authorList>
    </citation>
    <scope>NUCLEOTIDE SEQUENCE [LARGE SCALE GENOMIC DNA]</scope>
    <source>
        <strain evidence="2">cv. Yunnan</strain>
    </source>
</reference>
<organism evidence="1 2">
    <name type="scientific">Smallanthus sonchifolius</name>
    <dbReference type="NCBI Taxonomy" id="185202"/>
    <lineage>
        <taxon>Eukaryota</taxon>
        <taxon>Viridiplantae</taxon>
        <taxon>Streptophyta</taxon>
        <taxon>Embryophyta</taxon>
        <taxon>Tracheophyta</taxon>
        <taxon>Spermatophyta</taxon>
        <taxon>Magnoliopsida</taxon>
        <taxon>eudicotyledons</taxon>
        <taxon>Gunneridae</taxon>
        <taxon>Pentapetalae</taxon>
        <taxon>asterids</taxon>
        <taxon>campanulids</taxon>
        <taxon>Asterales</taxon>
        <taxon>Asteraceae</taxon>
        <taxon>Asteroideae</taxon>
        <taxon>Heliantheae alliance</taxon>
        <taxon>Millerieae</taxon>
        <taxon>Smallanthus</taxon>
    </lineage>
</organism>
<name>A0ACB9I2A2_9ASTR</name>